<protein>
    <submittedName>
        <fullName evidence="1">Uncharacterized protein</fullName>
    </submittedName>
</protein>
<dbReference type="Proteomes" id="UP000616151">
    <property type="component" value="Unassembled WGS sequence"/>
</dbReference>
<organism evidence="1 2">
    <name type="scientific">Taklimakanibacter albus</name>
    <dbReference type="NCBI Taxonomy" id="2800327"/>
    <lineage>
        <taxon>Bacteria</taxon>
        <taxon>Pseudomonadati</taxon>
        <taxon>Pseudomonadota</taxon>
        <taxon>Alphaproteobacteria</taxon>
        <taxon>Hyphomicrobiales</taxon>
        <taxon>Aestuariivirgaceae</taxon>
        <taxon>Taklimakanibacter</taxon>
    </lineage>
</organism>
<evidence type="ECO:0000313" key="1">
    <source>
        <dbReference type="EMBL" id="MBK1865028.1"/>
    </source>
</evidence>
<keyword evidence="2" id="KW-1185">Reference proteome</keyword>
<evidence type="ECO:0000313" key="2">
    <source>
        <dbReference type="Proteomes" id="UP000616151"/>
    </source>
</evidence>
<comment type="caution">
    <text evidence="1">The sequence shown here is derived from an EMBL/GenBank/DDBJ whole genome shotgun (WGS) entry which is preliminary data.</text>
</comment>
<reference evidence="1" key="1">
    <citation type="submission" date="2021-01" db="EMBL/GenBank/DDBJ databases">
        <authorList>
            <person name="Sun Q."/>
        </authorList>
    </citation>
    <scope>NUCLEOTIDE SEQUENCE</scope>
    <source>
        <strain evidence="1">YIM B02566</strain>
    </source>
</reference>
<accession>A0ACC5QXW4</accession>
<proteinExistence type="predicted"/>
<name>A0ACC5QXW4_9HYPH</name>
<sequence length="322" mass="35109">MPRLSLAPVVIVAALMCGQAAAEDLHLFSGGVSQDHLKRLKEKTNILESLGNSDASRAFYAGFSVWPPSYGKLRVCFFGGSDATNATVAEIAGQWTNADAGLSFDFGKADKPRRCGKAGKRENQIRISYEQPGEWSHFGKNAVVFAGQNDASLNLEGFNKIAPDKLREGKERGSILHQFGHALGLLEEHQNPNGVCEKEFDWNYITSYLTGGGLILPVELGWYEKMTGADVVGVDFDAKSIMLSPLPEKFFLKGAASPCFVKQYNSEITELDRKAVVSMYPASKKARRAAFEKNKAALQKLIPAGEKGRAARALMKTVFGKP</sequence>
<dbReference type="EMBL" id="JAENHL010000004">
    <property type="protein sequence ID" value="MBK1865028.1"/>
    <property type="molecule type" value="Genomic_DNA"/>
</dbReference>
<gene>
    <name evidence="1" type="ORF">JHL16_01590</name>
</gene>